<name>A0ABR2BSC1_9ROSI</name>
<accession>A0ABR2BSC1</accession>
<evidence type="ECO:0000313" key="1">
    <source>
        <dbReference type="EMBL" id="KAK8510028.1"/>
    </source>
</evidence>
<evidence type="ECO:0000313" key="2">
    <source>
        <dbReference type="Proteomes" id="UP001472677"/>
    </source>
</evidence>
<dbReference type="Proteomes" id="UP001472677">
    <property type="component" value="Unassembled WGS sequence"/>
</dbReference>
<proteinExistence type="predicted"/>
<comment type="caution">
    <text evidence="1">The sequence shown here is derived from an EMBL/GenBank/DDBJ whole genome shotgun (WGS) entry which is preliminary data.</text>
</comment>
<protein>
    <submittedName>
        <fullName evidence="1">Uncharacterized protein</fullName>
    </submittedName>
</protein>
<gene>
    <name evidence="1" type="ORF">V6N12_035351</name>
</gene>
<keyword evidence="2" id="KW-1185">Reference proteome</keyword>
<sequence>MGLASFYCIDEAGEFLVGRVRGDPTFDDEDLRVGPLTTFKKLNINARDCSCEDGFFARTAAVKSTAIVDLFPRDIQL</sequence>
<reference evidence="1 2" key="1">
    <citation type="journal article" date="2024" name="G3 (Bethesda)">
        <title>Genome assembly of Hibiscus sabdariffa L. provides insights into metabolisms of medicinal natural products.</title>
        <authorList>
            <person name="Kim T."/>
        </authorList>
    </citation>
    <scope>NUCLEOTIDE SEQUENCE [LARGE SCALE GENOMIC DNA]</scope>
    <source>
        <strain evidence="1">TK-2024</strain>
        <tissue evidence="1">Old leaves</tissue>
    </source>
</reference>
<dbReference type="EMBL" id="JBBPBM010000089">
    <property type="protein sequence ID" value="KAK8510028.1"/>
    <property type="molecule type" value="Genomic_DNA"/>
</dbReference>
<organism evidence="1 2">
    <name type="scientific">Hibiscus sabdariffa</name>
    <name type="common">roselle</name>
    <dbReference type="NCBI Taxonomy" id="183260"/>
    <lineage>
        <taxon>Eukaryota</taxon>
        <taxon>Viridiplantae</taxon>
        <taxon>Streptophyta</taxon>
        <taxon>Embryophyta</taxon>
        <taxon>Tracheophyta</taxon>
        <taxon>Spermatophyta</taxon>
        <taxon>Magnoliopsida</taxon>
        <taxon>eudicotyledons</taxon>
        <taxon>Gunneridae</taxon>
        <taxon>Pentapetalae</taxon>
        <taxon>rosids</taxon>
        <taxon>malvids</taxon>
        <taxon>Malvales</taxon>
        <taxon>Malvaceae</taxon>
        <taxon>Malvoideae</taxon>
        <taxon>Hibiscus</taxon>
    </lineage>
</organism>